<evidence type="ECO:0000256" key="5">
    <source>
        <dbReference type="ARBA" id="ARBA00009320"/>
    </source>
</evidence>
<dbReference type="Gene3D" id="3.30.470.10">
    <property type="match status" value="1"/>
</dbReference>
<evidence type="ECO:0000313" key="13">
    <source>
        <dbReference type="Proteomes" id="UP001243757"/>
    </source>
</evidence>
<keyword evidence="8" id="KW-0028">Amino-acid biosynthesis</keyword>
<gene>
    <name evidence="12" type="ORF">QO033_18860</name>
</gene>
<dbReference type="EMBL" id="JASNJD010000018">
    <property type="protein sequence ID" value="MDK3019746.1"/>
    <property type="molecule type" value="Genomic_DNA"/>
</dbReference>
<evidence type="ECO:0000256" key="2">
    <source>
        <dbReference type="ARBA" id="ARBA00004824"/>
    </source>
</evidence>
<dbReference type="InterPro" id="IPR050571">
    <property type="entry name" value="Class-IV_PLP-Dep_Aminotrnsfr"/>
</dbReference>
<keyword evidence="8" id="KW-0100">Branched-chain amino acid biosynthesis</keyword>
<comment type="catalytic activity">
    <reaction evidence="10">
        <text>L-isoleucine + 2-oxoglutarate = (S)-3-methyl-2-oxopentanoate + L-glutamate</text>
        <dbReference type="Rhea" id="RHEA:24801"/>
        <dbReference type="ChEBI" id="CHEBI:16810"/>
        <dbReference type="ChEBI" id="CHEBI:29985"/>
        <dbReference type="ChEBI" id="CHEBI:35146"/>
        <dbReference type="ChEBI" id="CHEBI:58045"/>
        <dbReference type="EC" id="2.6.1.42"/>
    </reaction>
</comment>
<name>A0ABT7F576_9RHOB</name>
<organism evidence="12 13">
    <name type="scientific">Pseudodonghicola flavimaris</name>
    <dbReference type="NCBI Taxonomy" id="3050036"/>
    <lineage>
        <taxon>Bacteria</taxon>
        <taxon>Pseudomonadati</taxon>
        <taxon>Pseudomonadota</taxon>
        <taxon>Alphaproteobacteria</taxon>
        <taxon>Rhodobacterales</taxon>
        <taxon>Paracoccaceae</taxon>
        <taxon>Pseudodonghicola</taxon>
    </lineage>
</organism>
<dbReference type="Pfam" id="PF01063">
    <property type="entry name" value="Aminotran_4"/>
    <property type="match status" value="1"/>
</dbReference>
<dbReference type="InterPro" id="IPR001544">
    <property type="entry name" value="Aminotrans_IV"/>
</dbReference>
<evidence type="ECO:0000256" key="10">
    <source>
        <dbReference type="ARBA" id="ARBA00048798"/>
    </source>
</evidence>
<dbReference type="InterPro" id="IPR043131">
    <property type="entry name" value="BCAT-like_N"/>
</dbReference>
<evidence type="ECO:0000256" key="6">
    <source>
        <dbReference type="ARBA" id="ARBA00013053"/>
    </source>
</evidence>
<keyword evidence="12" id="KW-0032">Aminotransferase</keyword>
<protein>
    <recommendedName>
        <fullName evidence="7">Probable branched-chain-amino-acid aminotransferase</fullName>
        <ecNumber evidence="6">2.6.1.42</ecNumber>
    </recommendedName>
</protein>
<evidence type="ECO:0000256" key="4">
    <source>
        <dbReference type="ARBA" id="ARBA00005072"/>
    </source>
</evidence>
<comment type="pathway">
    <text evidence="3">Amino-acid biosynthesis; L-valine biosynthesis; L-valine from pyruvate: step 4/4.</text>
</comment>
<sequence length="310" mass="34197">MSIVASHQPEPQDAHGCAYVNGAFIPLAEAQIPMLDRGFVRSDATYDVTHIWKGHFFRLDDYIARFYASMAGLRMEIDESPAELRELILQAARHSGLEDAYVQMTCTRGVPPTGSRDPRMCKNQLSLFVQPFVWISRPEQQETGLKMVVAKTPRIPSEAVDQRIKNFHWLDLTRGIFEAYDQGADVAVHPSIHGGLTEGAGFNVFCLKGRTLSTPATGIFEGMTRRTVIELAPSHQLDVEVGRVNAEQLYDADEVFLTSTAGGVMPVREIDGRPVGTGRPGPITLALRKAYWDLHSDPQYSTPLTGAAAT</sequence>
<keyword evidence="12" id="KW-0808">Transferase</keyword>
<evidence type="ECO:0000256" key="8">
    <source>
        <dbReference type="ARBA" id="ARBA00023304"/>
    </source>
</evidence>
<dbReference type="PANTHER" id="PTHR42743:SF11">
    <property type="entry name" value="AMINODEOXYCHORISMATE LYASE"/>
    <property type="match status" value="1"/>
</dbReference>
<comment type="caution">
    <text evidence="12">The sequence shown here is derived from an EMBL/GenBank/DDBJ whole genome shotgun (WGS) entry which is preliminary data.</text>
</comment>
<comment type="similarity">
    <text evidence="5">Belongs to the class-IV pyridoxal-phosphate-dependent aminotransferase family.</text>
</comment>
<evidence type="ECO:0000256" key="3">
    <source>
        <dbReference type="ARBA" id="ARBA00004931"/>
    </source>
</evidence>
<evidence type="ECO:0000256" key="9">
    <source>
        <dbReference type="ARBA" id="ARBA00048212"/>
    </source>
</evidence>
<evidence type="ECO:0000256" key="11">
    <source>
        <dbReference type="ARBA" id="ARBA00049229"/>
    </source>
</evidence>
<evidence type="ECO:0000256" key="7">
    <source>
        <dbReference type="ARBA" id="ARBA00014472"/>
    </source>
</evidence>
<evidence type="ECO:0000313" key="12">
    <source>
        <dbReference type="EMBL" id="MDK3019746.1"/>
    </source>
</evidence>
<dbReference type="Proteomes" id="UP001243757">
    <property type="component" value="Unassembled WGS sequence"/>
</dbReference>
<keyword evidence="13" id="KW-1185">Reference proteome</keyword>
<proteinExistence type="inferred from homology"/>
<dbReference type="InterPro" id="IPR043132">
    <property type="entry name" value="BCAT-like_C"/>
</dbReference>
<dbReference type="GO" id="GO:0008483">
    <property type="term" value="F:transaminase activity"/>
    <property type="evidence" value="ECO:0007669"/>
    <property type="project" value="UniProtKB-KW"/>
</dbReference>
<comment type="catalytic activity">
    <reaction evidence="11">
        <text>L-leucine + 2-oxoglutarate = 4-methyl-2-oxopentanoate + L-glutamate</text>
        <dbReference type="Rhea" id="RHEA:18321"/>
        <dbReference type="ChEBI" id="CHEBI:16810"/>
        <dbReference type="ChEBI" id="CHEBI:17865"/>
        <dbReference type="ChEBI" id="CHEBI:29985"/>
        <dbReference type="ChEBI" id="CHEBI:57427"/>
        <dbReference type="EC" id="2.6.1.42"/>
    </reaction>
</comment>
<evidence type="ECO:0000256" key="1">
    <source>
        <dbReference type="ARBA" id="ARBA00003109"/>
    </source>
</evidence>
<comment type="function">
    <text evidence="1">Acts on leucine, isoleucine and valine.</text>
</comment>
<comment type="pathway">
    <text evidence="4">Amino-acid biosynthesis; L-leucine biosynthesis; L-leucine from 3-methyl-2-oxobutanoate: step 4/4.</text>
</comment>
<dbReference type="InterPro" id="IPR036038">
    <property type="entry name" value="Aminotransferase-like"/>
</dbReference>
<dbReference type="EC" id="2.6.1.42" evidence="6"/>
<comment type="pathway">
    <text evidence="2">Amino-acid biosynthesis; L-isoleucine biosynthesis; L-isoleucine from 2-oxobutanoate: step 4/4.</text>
</comment>
<dbReference type="Gene3D" id="3.20.10.10">
    <property type="entry name" value="D-amino Acid Aminotransferase, subunit A, domain 2"/>
    <property type="match status" value="1"/>
</dbReference>
<dbReference type="PANTHER" id="PTHR42743">
    <property type="entry name" value="AMINO-ACID AMINOTRANSFERASE"/>
    <property type="match status" value="1"/>
</dbReference>
<accession>A0ABT7F576</accession>
<comment type="catalytic activity">
    <reaction evidence="9">
        <text>L-valine + 2-oxoglutarate = 3-methyl-2-oxobutanoate + L-glutamate</text>
        <dbReference type="Rhea" id="RHEA:24813"/>
        <dbReference type="ChEBI" id="CHEBI:11851"/>
        <dbReference type="ChEBI" id="CHEBI:16810"/>
        <dbReference type="ChEBI" id="CHEBI:29985"/>
        <dbReference type="ChEBI" id="CHEBI:57762"/>
        <dbReference type="EC" id="2.6.1.42"/>
    </reaction>
</comment>
<dbReference type="RefSeq" id="WP_284482519.1">
    <property type="nucleotide sequence ID" value="NZ_JASNJD010000018.1"/>
</dbReference>
<dbReference type="SUPFAM" id="SSF56752">
    <property type="entry name" value="D-aminoacid aminotransferase-like PLP-dependent enzymes"/>
    <property type="match status" value="1"/>
</dbReference>
<reference evidence="12 13" key="1">
    <citation type="submission" date="2023-05" db="EMBL/GenBank/DDBJ databases">
        <title>Pseudodonghicola sp. nov.</title>
        <authorList>
            <person name="Huang J."/>
        </authorList>
    </citation>
    <scope>NUCLEOTIDE SEQUENCE [LARGE SCALE GENOMIC DNA]</scope>
    <source>
        <strain evidence="12 13">IC7</strain>
    </source>
</reference>